<feature type="region of interest" description="Disordered" evidence="2">
    <location>
        <begin position="94"/>
        <end position="143"/>
    </location>
</feature>
<evidence type="ECO:0000256" key="2">
    <source>
        <dbReference type="SAM" id="MobiDB-lite"/>
    </source>
</evidence>
<dbReference type="AlphaFoldDB" id="A0AAW2CMN4"/>
<feature type="compositionally biased region" description="Acidic residues" evidence="2">
    <location>
        <begin position="123"/>
        <end position="132"/>
    </location>
</feature>
<feature type="compositionally biased region" description="Basic and acidic residues" evidence="2">
    <location>
        <begin position="65"/>
        <end position="77"/>
    </location>
</feature>
<evidence type="ECO:0000313" key="4">
    <source>
        <dbReference type="EMBL" id="KAK9997785.1"/>
    </source>
</evidence>
<dbReference type="PANTHER" id="PTHR31662">
    <property type="entry name" value="BNAANNG10740D PROTEIN-RELATED"/>
    <property type="match status" value="1"/>
</dbReference>
<dbReference type="Proteomes" id="UP001459277">
    <property type="component" value="Unassembled WGS sequence"/>
</dbReference>
<feature type="compositionally biased region" description="Basic and acidic residues" evidence="2">
    <location>
        <begin position="34"/>
        <end position="52"/>
    </location>
</feature>
<gene>
    <name evidence="4" type="ORF">SO802_017388</name>
</gene>
<dbReference type="GO" id="GO:0006355">
    <property type="term" value="P:regulation of DNA-templated transcription"/>
    <property type="evidence" value="ECO:0007669"/>
    <property type="project" value="InterPro"/>
</dbReference>
<reference evidence="4 5" key="1">
    <citation type="submission" date="2024-01" db="EMBL/GenBank/DDBJ databases">
        <title>A telomere-to-telomere, gap-free genome of sweet tea (Lithocarpus litseifolius).</title>
        <authorList>
            <person name="Zhou J."/>
        </authorList>
    </citation>
    <scope>NUCLEOTIDE SEQUENCE [LARGE SCALE GENOMIC DNA]</scope>
    <source>
        <strain evidence="4">Zhou-2022a</strain>
        <tissue evidence="4">Leaf</tissue>
    </source>
</reference>
<feature type="compositionally biased region" description="Basic and acidic residues" evidence="2">
    <location>
        <begin position="102"/>
        <end position="122"/>
    </location>
</feature>
<dbReference type="Pfam" id="PF04504">
    <property type="entry name" value="GeBP-like_DBD"/>
    <property type="match status" value="1"/>
</dbReference>
<evidence type="ECO:0000256" key="1">
    <source>
        <dbReference type="ARBA" id="ARBA00010820"/>
    </source>
</evidence>
<evidence type="ECO:0000259" key="3">
    <source>
        <dbReference type="Pfam" id="PF04504"/>
    </source>
</evidence>
<name>A0AAW2CMN4_9ROSI</name>
<feature type="region of interest" description="Disordered" evidence="2">
    <location>
        <begin position="1"/>
        <end position="79"/>
    </location>
</feature>
<feature type="domain" description="Glabrous enhancer-binding protein-like DBD" evidence="3">
    <location>
        <begin position="144"/>
        <end position="237"/>
    </location>
</feature>
<proteinExistence type="inferred from homology"/>
<evidence type="ECO:0000313" key="5">
    <source>
        <dbReference type="Proteomes" id="UP001459277"/>
    </source>
</evidence>
<feature type="compositionally biased region" description="Basic residues" evidence="2">
    <location>
        <begin position="1"/>
        <end position="15"/>
    </location>
</feature>
<protein>
    <recommendedName>
        <fullName evidence="3">Glabrous enhancer-binding protein-like DBD domain-containing protein</fullName>
    </recommendedName>
</protein>
<dbReference type="GO" id="GO:0005634">
    <property type="term" value="C:nucleus"/>
    <property type="evidence" value="ECO:0007669"/>
    <property type="project" value="TreeGrafter"/>
</dbReference>
<dbReference type="InterPro" id="IPR007592">
    <property type="entry name" value="GEBP"/>
</dbReference>
<dbReference type="PANTHER" id="PTHR31662:SF105">
    <property type="entry name" value="TRANSCRIPTION FACTOR GEBP FAMILY"/>
    <property type="match status" value="1"/>
</dbReference>
<comment type="caution">
    <text evidence="4">The sequence shown here is derived from an EMBL/GenBank/DDBJ whole genome shotgun (WGS) entry which is preliminary data.</text>
</comment>
<sequence length="323" mass="37480">MGEERKKKKKMKKWRREAEEWQPATWLGSQIYGDDTHHQDPDHDSSNDSSYHEDEESPNSSESSFKPEELEEAKAEAKSNGYCYDDELNEFLAMSSPSSAEAEYHPEELDSSRKRSIKKEAIEDSDSNSDSEDNGKNKKKKTTMVWSKNDQLNLLQSLYKYAENKRADPVAATADMNSFYNSFKKTFHCKVTRLQVADKVRKLKKKFKDNLEKKGKTFSFSNPHEKNLYKLSESIWGLQKASRQTKCVVNKKLKFDFEGNGMEAFVKKRGLSLSSFKDTKKKTSLKEKWNEFKFSELETTRRQAAFERELYELALDELPSGSL</sequence>
<accession>A0AAW2CMN4</accession>
<dbReference type="InterPro" id="IPR053932">
    <property type="entry name" value="GeBP-like_DBD"/>
</dbReference>
<dbReference type="EMBL" id="JAZDWU010000006">
    <property type="protein sequence ID" value="KAK9997785.1"/>
    <property type="molecule type" value="Genomic_DNA"/>
</dbReference>
<keyword evidence="5" id="KW-1185">Reference proteome</keyword>
<comment type="similarity">
    <text evidence="1">Belongs to the GeBP family.</text>
</comment>
<organism evidence="4 5">
    <name type="scientific">Lithocarpus litseifolius</name>
    <dbReference type="NCBI Taxonomy" id="425828"/>
    <lineage>
        <taxon>Eukaryota</taxon>
        <taxon>Viridiplantae</taxon>
        <taxon>Streptophyta</taxon>
        <taxon>Embryophyta</taxon>
        <taxon>Tracheophyta</taxon>
        <taxon>Spermatophyta</taxon>
        <taxon>Magnoliopsida</taxon>
        <taxon>eudicotyledons</taxon>
        <taxon>Gunneridae</taxon>
        <taxon>Pentapetalae</taxon>
        <taxon>rosids</taxon>
        <taxon>fabids</taxon>
        <taxon>Fagales</taxon>
        <taxon>Fagaceae</taxon>
        <taxon>Lithocarpus</taxon>
    </lineage>
</organism>